<keyword evidence="2" id="KW-1185">Reference proteome</keyword>
<evidence type="ECO:0000313" key="1">
    <source>
        <dbReference type="EMBL" id="ACR14218.1"/>
    </source>
</evidence>
<proteinExistence type="predicted"/>
<accession>C5BN59</accession>
<dbReference type="Proteomes" id="UP000009080">
    <property type="component" value="Chromosome"/>
</dbReference>
<gene>
    <name evidence="1" type="ordered locus">TERTU_0563</name>
</gene>
<organism evidence="1 2">
    <name type="scientific">Teredinibacter turnerae (strain ATCC 39867 / T7901)</name>
    <dbReference type="NCBI Taxonomy" id="377629"/>
    <lineage>
        <taxon>Bacteria</taxon>
        <taxon>Pseudomonadati</taxon>
        <taxon>Pseudomonadota</taxon>
        <taxon>Gammaproteobacteria</taxon>
        <taxon>Cellvibrionales</taxon>
        <taxon>Cellvibrionaceae</taxon>
        <taxon>Teredinibacter</taxon>
    </lineage>
</organism>
<dbReference type="Pfam" id="PF13689">
    <property type="entry name" value="DUF4154"/>
    <property type="match status" value="1"/>
</dbReference>
<name>C5BN59_TERTT</name>
<dbReference type="KEGG" id="ttu:TERTU_0563"/>
<protein>
    <recommendedName>
        <fullName evidence="3">YfiR family protein</fullName>
    </recommendedName>
</protein>
<evidence type="ECO:0008006" key="3">
    <source>
        <dbReference type="Google" id="ProtNLM"/>
    </source>
</evidence>
<evidence type="ECO:0000313" key="2">
    <source>
        <dbReference type="Proteomes" id="UP000009080"/>
    </source>
</evidence>
<dbReference type="eggNOG" id="ENOG5033N2C">
    <property type="taxonomic scope" value="Bacteria"/>
</dbReference>
<dbReference type="InterPro" id="IPR025293">
    <property type="entry name" value="YfiR/HmsC-like"/>
</dbReference>
<reference evidence="1 2" key="1">
    <citation type="journal article" date="2009" name="PLoS ONE">
        <title>The complete genome of Teredinibacter turnerae T7901: an intracellular endosymbiont of marine wood-boring bivalves (shipworms).</title>
        <authorList>
            <person name="Yang J.C."/>
            <person name="Madupu R."/>
            <person name="Durkin A.S."/>
            <person name="Ekborg N.A."/>
            <person name="Pedamallu C.S."/>
            <person name="Hostetler J.B."/>
            <person name="Radune D."/>
            <person name="Toms B.S."/>
            <person name="Henrissat B."/>
            <person name="Coutinho P.M."/>
            <person name="Schwarz S."/>
            <person name="Field L."/>
            <person name="Trindade-Silva A.E."/>
            <person name="Soares C.A.G."/>
            <person name="Elshahawi S."/>
            <person name="Hanora A."/>
            <person name="Schmidt E.W."/>
            <person name="Haygood M.G."/>
            <person name="Posfai J."/>
            <person name="Benner J."/>
            <person name="Madinger C."/>
            <person name="Nove J."/>
            <person name="Anton B."/>
            <person name="Chaudhary K."/>
            <person name="Foster J."/>
            <person name="Holman A."/>
            <person name="Kumar S."/>
            <person name="Lessard P.A."/>
            <person name="Luyten Y.A."/>
            <person name="Slatko B."/>
            <person name="Wood N."/>
            <person name="Wu B."/>
            <person name="Teplitski M."/>
            <person name="Mougous J.D."/>
            <person name="Ward N."/>
            <person name="Eisen J.A."/>
            <person name="Badger J.H."/>
            <person name="Distel D.L."/>
        </authorList>
    </citation>
    <scope>NUCLEOTIDE SEQUENCE [LARGE SCALE GENOMIC DNA]</scope>
    <source>
        <strain evidence="2">ATCC 39867 / T7901</strain>
    </source>
</reference>
<sequence>MSAKEAQVRALIIARTLTFITWPPAMGSDINICRLGESQAFDELHRTPQIQDILKPFNANFVADLSPLTDCHVQIVGQSDAPFPDSIKDNALLTICDDCVDGEEFATIRLLKIHDRIKFTVNLPLAQRQNLKISSSLLELAHRVTKRND</sequence>
<dbReference type="STRING" id="377629.TERTU_0563"/>
<dbReference type="EMBL" id="CP001614">
    <property type="protein sequence ID" value="ACR14218.1"/>
    <property type="molecule type" value="Genomic_DNA"/>
</dbReference>
<dbReference type="AlphaFoldDB" id="C5BN59"/>
<dbReference type="HOGENOM" id="CLU_1748771_0_0_6"/>